<evidence type="ECO:0000256" key="11">
    <source>
        <dbReference type="HAMAP-Rule" id="MF_00276"/>
    </source>
</evidence>
<comment type="function">
    <text evidence="11">Part of the high-affinity ATP-driven potassium transport (or Kdp) system, which catalyzes the hydrolysis of ATP coupled with the electrogenic transport of potassium into the cytoplasm. This subunit acts as a catalytic chaperone that increases the ATP-binding affinity of the ATP-hydrolyzing subunit KdpB by the formation of a transient KdpB/KdpC/ATP ternary complex.</text>
</comment>
<protein>
    <recommendedName>
        <fullName evidence="11">Potassium-transporting ATPase KdpC subunit</fullName>
    </recommendedName>
    <alternativeName>
        <fullName evidence="11">ATP phosphohydrolase [potassium-transporting] C chain</fullName>
    </alternativeName>
    <alternativeName>
        <fullName evidence="11">Potassium-binding and translocating subunit C</fullName>
    </alternativeName>
    <alternativeName>
        <fullName evidence="11">Potassium-translocating ATPase C chain</fullName>
    </alternativeName>
</protein>
<dbReference type="PANTHER" id="PTHR30042:SF2">
    <property type="entry name" value="POTASSIUM-TRANSPORTING ATPASE KDPC SUBUNIT"/>
    <property type="match status" value="1"/>
</dbReference>
<accession>A0A7W9FQU6</accession>
<keyword evidence="8 11" id="KW-1133">Transmembrane helix</keyword>
<evidence type="ECO:0000256" key="5">
    <source>
        <dbReference type="ARBA" id="ARBA00022741"/>
    </source>
</evidence>
<dbReference type="HAMAP" id="MF_00276">
    <property type="entry name" value="KdpC"/>
    <property type="match status" value="1"/>
</dbReference>
<keyword evidence="10 11" id="KW-0472">Membrane</keyword>
<keyword evidence="4 11" id="KW-0812">Transmembrane</keyword>
<evidence type="ECO:0000256" key="2">
    <source>
        <dbReference type="ARBA" id="ARBA00022475"/>
    </source>
</evidence>
<gene>
    <name evidence="11" type="primary">kdpC</name>
    <name evidence="12" type="ORF">GGQ63_004260</name>
</gene>
<evidence type="ECO:0000256" key="6">
    <source>
        <dbReference type="ARBA" id="ARBA00022840"/>
    </source>
</evidence>
<dbReference type="NCBIfam" id="NF001454">
    <property type="entry name" value="PRK00315.1"/>
    <property type="match status" value="1"/>
</dbReference>
<comment type="subunit">
    <text evidence="11">The system is composed of three essential subunits: KdpA, KdpB and KdpC.</text>
</comment>
<organism evidence="12 13">
    <name type="scientific">Prosthecomicrobium pneumaticum</name>
    <dbReference type="NCBI Taxonomy" id="81895"/>
    <lineage>
        <taxon>Bacteria</taxon>
        <taxon>Pseudomonadati</taxon>
        <taxon>Pseudomonadota</taxon>
        <taxon>Alphaproteobacteria</taxon>
        <taxon>Hyphomicrobiales</taxon>
        <taxon>Kaistiaceae</taxon>
        <taxon>Prosthecomicrobium</taxon>
    </lineage>
</organism>
<evidence type="ECO:0000256" key="9">
    <source>
        <dbReference type="ARBA" id="ARBA00023065"/>
    </source>
</evidence>
<keyword evidence="13" id="KW-1185">Reference proteome</keyword>
<dbReference type="InterPro" id="IPR003820">
    <property type="entry name" value="KdpC"/>
</dbReference>
<proteinExistence type="inferred from homology"/>
<dbReference type="NCBIfam" id="TIGR00681">
    <property type="entry name" value="kdpC"/>
    <property type="match status" value="1"/>
</dbReference>
<dbReference type="Proteomes" id="UP000523821">
    <property type="component" value="Unassembled WGS sequence"/>
</dbReference>
<dbReference type="GO" id="GO:0005886">
    <property type="term" value="C:plasma membrane"/>
    <property type="evidence" value="ECO:0007669"/>
    <property type="project" value="UniProtKB-SubCell"/>
</dbReference>
<dbReference type="AlphaFoldDB" id="A0A7W9FQU6"/>
<sequence length="197" mass="20219">MLQHLRPALAVTALFTLLLGLAYPLAMTGIAEAVFPRQAEGSLLARADGSVFGSRWIGQHFEGPRYLHGRPSAAGSDGYDASASSGSNLGPLNETLIEAVKARAAVLRAEAPGATIPADAVTASASGLDPDISPEFARLQAPRIAAARGIGEADVRAVIDRHSEGRLFGFVGQPRVNVLAVNADLDSSAGAGVATQP</sequence>
<evidence type="ECO:0000256" key="10">
    <source>
        <dbReference type="ARBA" id="ARBA00023136"/>
    </source>
</evidence>
<comment type="subcellular location">
    <subcellularLocation>
        <location evidence="11">Cell membrane</location>
        <topology evidence="11">Single-pass membrane protein</topology>
    </subcellularLocation>
</comment>
<dbReference type="PIRSF" id="PIRSF001296">
    <property type="entry name" value="K_ATPase_KdpC"/>
    <property type="match status" value="1"/>
</dbReference>
<keyword evidence="6 11" id="KW-0067">ATP-binding</keyword>
<evidence type="ECO:0000313" key="12">
    <source>
        <dbReference type="EMBL" id="MBB5755159.1"/>
    </source>
</evidence>
<reference evidence="12 13" key="1">
    <citation type="submission" date="2020-08" db="EMBL/GenBank/DDBJ databases">
        <title>Genomic Encyclopedia of Type Strains, Phase IV (KMG-IV): sequencing the most valuable type-strain genomes for metagenomic binning, comparative biology and taxonomic classification.</title>
        <authorList>
            <person name="Goeker M."/>
        </authorList>
    </citation>
    <scope>NUCLEOTIDE SEQUENCE [LARGE SCALE GENOMIC DNA]</scope>
    <source>
        <strain evidence="12 13">DSM 16268</strain>
    </source>
</reference>
<dbReference type="GO" id="GO:0008556">
    <property type="term" value="F:P-type potassium transmembrane transporter activity"/>
    <property type="evidence" value="ECO:0007669"/>
    <property type="project" value="InterPro"/>
</dbReference>
<dbReference type="PANTHER" id="PTHR30042">
    <property type="entry name" value="POTASSIUM-TRANSPORTING ATPASE C CHAIN"/>
    <property type="match status" value="1"/>
</dbReference>
<keyword evidence="5 11" id="KW-0547">Nucleotide-binding</keyword>
<dbReference type="GO" id="GO:0005524">
    <property type="term" value="F:ATP binding"/>
    <property type="evidence" value="ECO:0007669"/>
    <property type="project" value="UniProtKB-UniRule"/>
</dbReference>
<comment type="similarity">
    <text evidence="11">Belongs to the KdpC family.</text>
</comment>
<evidence type="ECO:0000313" key="13">
    <source>
        <dbReference type="Proteomes" id="UP000523821"/>
    </source>
</evidence>
<keyword evidence="1 11" id="KW-0813">Transport</keyword>
<evidence type="ECO:0000256" key="7">
    <source>
        <dbReference type="ARBA" id="ARBA00022958"/>
    </source>
</evidence>
<keyword evidence="2 11" id="KW-1003">Cell membrane</keyword>
<keyword evidence="7 11" id="KW-0630">Potassium</keyword>
<comment type="caution">
    <text evidence="12">The sequence shown here is derived from an EMBL/GenBank/DDBJ whole genome shotgun (WGS) entry which is preliminary data.</text>
</comment>
<evidence type="ECO:0000256" key="3">
    <source>
        <dbReference type="ARBA" id="ARBA00022538"/>
    </source>
</evidence>
<evidence type="ECO:0000256" key="8">
    <source>
        <dbReference type="ARBA" id="ARBA00022989"/>
    </source>
</evidence>
<name>A0A7W9FQU6_9HYPH</name>
<evidence type="ECO:0000256" key="4">
    <source>
        <dbReference type="ARBA" id="ARBA00022692"/>
    </source>
</evidence>
<dbReference type="Pfam" id="PF02669">
    <property type="entry name" value="KdpC"/>
    <property type="match status" value="1"/>
</dbReference>
<dbReference type="EMBL" id="JACHOO010000014">
    <property type="protein sequence ID" value="MBB5755159.1"/>
    <property type="molecule type" value="Genomic_DNA"/>
</dbReference>
<keyword evidence="3 11" id="KW-0633">Potassium transport</keyword>
<dbReference type="RefSeq" id="WP_183858590.1">
    <property type="nucleotide sequence ID" value="NZ_JACHOO010000014.1"/>
</dbReference>
<evidence type="ECO:0000256" key="1">
    <source>
        <dbReference type="ARBA" id="ARBA00022448"/>
    </source>
</evidence>
<keyword evidence="9 11" id="KW-0406">Ion transport</keyword>